<dbReference type="EMBL" id="VIBQ01000009">
    <property type="protein sequence ID" value="KAB8337113.1"/>
    <property type="molecule type" value="Genomic_DNA"/>
</dbReference>
<feature type="repeat" description="WD" evidence="5">
    <location>
        <begin position="106"/>
        <end position="147"/>
    </location>
</feature>
<dbReference type="CDD" id="cd00200">
    <property type="entry name" value="WD40"/>
    <property type="match status" value="2"/>
</dbReference>
<keyword evidence="4" id="KW-0539">Nucleus</keyword>
<feature type="compositionally biased region" description="Polar residues" evidence="6">
    <location>
        <begin position="648"/>
        <end position="666"/>
    </location>
</feature>
<gene>
    <name evidence="8" type="ORF">FH972_021417</name>
</gene>
<dbReference type="Pfam" id="PF00400">
    <property type="entry name" value="WD40"/>
    <property type="match status" value="8"/>
</dbReference>
<proteinExistence type="predicted"/>
<evidence type="ECO:0000256" key="3">
    <source>
        <dbReference type="ARBA" id="ARBA00022737"/>
    </source>
</evidence>
<dbReference type="Pfam" id="PF08625">
    <property type="entry name" value="Utp13"/>
    <property type="match status" value="1"/>
</dbReference>
<dbReference type="PANTHER" id="PTHR19854">
    <property type="entry name" value="TRANSDUCIN BETA-LIKE 3"/>
    <property type="match status" value="1"/>
</dbReference>
<dbReference type="OrthoDB" id="5414888at2759"/>
<dbReference type="FunFam" id="2.130.10.10:FF:001009">
    <property type="entry name" value="Small nucleolar ribonucleoprotein complex subunit, putative"/>
    <property type="match status" value="1"/>
</dbReference>
<dbReference type="GO" id="GO:0030686">
    <property type="term" value="C:90S preribosome"/>
    <property type="evidence" value="ECO:0007669"/>
    <property type="project" value="TreeGrafter"/>
</dbReference>
<evidence type="ECO:0000256" key="6">
    <source>
        <dbReference type="SAM" id="MobiDB-lite"/>
    </source>
</evidence>
<evidence type="ECO:0000256" key="1">
    <source>
        <dbReference type="ARBA" id="ARBA00004604"/>
    </source>
</evidence>
<protein>
    <recommendedName>
        <fullName evidence="7">U3 small nucleolar RNA-associated protein 13 C-terminal domain-containing protein</fullName>
    </recommendedName>
</protein>
<dbReference type="Gene3D" id="2.130.10.10">
    <property type="entry name" value="YVTN repeat-like/Quinoprotein amine dehydrogenase"/>
    <property type="match status" value="6"/>
</dbReference>
<evidence type="ECO:0000313" key="8">
    <source>
        <dbReference type="EMBL" id="KAB8337113.1"/>
    </source>
</evidence>
<accession>A0A5N6KPL9</accession>
<feature type="repeat" description="WD" evidence="5">
    <location>
        <begin position="418"/>
        <end position="459"/>
    </location>
</feature>
<feature type="repeat" description="WD" evidence="5">
    <location>
        <begin position="692"/>
        <end position="733"/>
    </location>
</feature>
<evidence type="ECO:0000256" key="2">
    <source>
        <dbReference type="ARBA" id="ARBA00022574"/>
    </source>
</evidence>
<evidence type="ECO:0000256" key="4">
    <source>
        <dbReference type="ARBA" id="ARBA00023242"/>
    </source>
</evidence>
<feature type="domain" description="U3 small nucleolar RNA-associated protein 13 C-terminal" evidence="7">
    <location>
        <begin position="745"/>
        <end position="896"/>
    </location>
</feature>
<dbReference type="InterPro" id="IPR036322">
    <property type="entry name" value="WD40_repeat_dom_sf"/>
</dbReference>
<feature type="repeat" description="WD" evidence="5">
    <location>
        <begin position="222"/>
        <end position="254"/>
    </location>
</feature>
<dbReference type="InterPro" id="IPR020472">
    <property type="entry name" value="WD40_PAC1"/>
</dbReference>
<dbReference type="InterPro" id="IPR019775">
    <property type="entry name" value="WD40_repeat_CS"/>
</dbReference>
<dbReference type="PRINTS" id="PR00320">
    <property type="entry name" value="GPROTEINBRPT"/>
</dbReference>
<feature type="region of interest" description="Disordered" evidence="6">
    <location>
        <begin position="644"/>
        <end position="670"/>
    </location>
</feature>
<organism evidence="8 9">
    <name type="scientific">Carpinus fangiana</name>
    <dbReference type="NCBI Taxonomy" id="176857"/>
    <lineage>
        <taxon>Eukaryota</taxon>
        <taxon>Viridiplantae</taxon>
        <taxon>Streptophyta</taxon>
        <taxon>Embryophyta</taxon>
        <taxon>Tracheophyta</taxon>
        <taxon>Spermatophyta</taxon>
        <taxon>Magnoliopsida</taxon>
        <taxon>eudicotyledons</taxon>
        <taxon>Gunneridae</taxon>
        <taxon>Pentapetalae</taxon>
        <taxon>rosids</taxon>
        <taxon>fabids</taxon>
        <taxon>Fagales</taxon>
        <taxon>Betulaceae</taxon>
        <taxon>Carpinus</taxon>
    </lineage>
</organism>
<dbReference type="AlphaFoldDB" id="A0A5N6KPL9"/>
<evidence type="ECO:0000259" key="7">
    <source>
        <dbReference type="Pfam" id="PF08625"/>
    </source>
</evidence>
<dbReference type="GO" id="GO:0032040">
    <property type="term" value="C:small-subunit processome"/>
    <property type="evidence" value="ECO:0007669"/>
    <property type="project" value="InterPro"/>
</dbReference>
<dbReference type="InterPro" id="IPR013934">
    <property type="entry name" value="Utp13_C"/>
</dbReference>
<feature type="repeat" description="WD" evidence="5">
    <location>
        <begin position="497"/>
        <end position="514"/>
    </location>
</feature>
<feature type="repeat" description="WD" evidence="5">
    <location>
        <begin position="604"/>
        <end position="627"/>
    </location>
</feature>
<name>A0A5N6KPL9_9ROSI</name>
<feature type="repeat" description="WD" evidence="5">
    <location>
        <begin position="528"/>
        <end position="569"/>
    </location>
</feature>
<keyword evidence="3" id="KW-0677">Repeat</keyword>
<keyword evidence="9" id="KW-1185">Reference proteome</keyword>
<evidence type="ECO:0000256" key="5">
    <source>
        <dbReference type="PROSITE-ProRule" id="PRU00221"/>
    </source>
</evidence>
<dbReference type="PROSITE" id="PS50294">
    <property type="entry name" value="WD_REPEATS_REGION"/>
    <property type="match status" value="5"/>
</dbReference>
<keyword evidence="2 5" id="KW-0853">WD repeat</keyword>
<feature type="region of interest" description="Disordered" evidence="6">
    <location>
        <begin position="171"/>
        <end position="194"/>
    </location>
</feature>
<sequence length="913" mass="99199">MAPTSGLKTTYEVENVIEPIYSGGAVSLNATDGLILATTLGEEAVLTDLASGKRLAKVEGDGEPITALAITRDGQHLIICSRSLSMRIVQLTQTLDSLEVEVVRTLKPHSSPVVSLTTDRTSTLLATGGADGIVKCWDIRRGDTTHTLRGHKGVISALHFFELTISPEEATSSKKRKRNDKAVPDGTTHGTAADRYRLASGSEDGQIRIWNLGQKGKCAAVLESHVSVVRSLDFDQAGHTLLSASRDKTVMTWDALDWKLRTTLPILESVETAAFIKGMQSIFTAGESGRLRIWDLKTGHERTEEQEARSEGQSIVQAIGDEISSRILTIHADQTMRFHDLSGFSQTSPNKTIPALPIVQTISGTHDEVIDLAYIGHDRSMLAVATNLEEIRILSLNTKKPGADSESLEYFGADVGLLAGHSDIIICLDVDWSGHWLATGAKDNTARLWRLDPSQRSYTCYATFTGHAESLGAIGLPKGVPDQGSDHFKNPLANAPQFLISGSQDKTIKRWDINKVSAGKGERATYTRKAHDKDINAIDVDARGRLFASASQDRTVKIWSLEDGEAIGILRGHRRGVWTVKFAPPNTPSLSGEDGAQVSSARGLVLTGSGDKTVKIWNLADFSCLRTFEGHTNSVLKVIWLPPPSSSTTENSSDEALQPQRRSNAPLQVGSAGGDGLVKLWDVNTGELAATLDNHIDRVWALTVHPKTRQLISGGGDSVISFWKDTTASTTSAAAAQSTARVEQDQQLQNLMRSGSYREAITLALQLNHPARLLALFTAVTTKHPPEEGSLSGVRDVDRVLATLGDEQLFLLLMRIRDWNTNARTAPVAQKVLWCVLKSYPPKRFVGLRSTGVPGVKGATVRDVLDALKAYTERHYRRMEELIDQSYLVDFTLKEMDAMGLGGLTNGEANGVH</sequence>
<feature type="repeat" description="WD" evidence="5">
    <location>
        <begin position="198"/>
        <end position="212"/>
    </location>
</feature>
<dbReference type="SMART" id="SM00320">
    <property type="entry name" value="WD40"/>
    <property type="match status" value="12"/>
</dbReference>
<dbReference type="GO" id="GO:0000480">
    <property type="term" value="P:endonucleolytic cleavage in 5'-ETS of tricistronic rRNA transcript (SSU-rRNA, 5.8S rRNA, LSU-rRNA)"/>
    <property type="evidence" value="ECO:0007669"/>
    <property type="project" value="TreeGrafter"/>
</dbReference>
<dbReference type="GO" id="GO:0000472">
    <property type="term" value="P:endonucleolytic cleavage to generate mature 5'-end of SSU-rRNA from (SSU-rRNA, 5.8S rRNA, LSU-rRNA)"/>
    <property type="evidence" value="ECO:0007669"/>
    <property type="project" value="TreeGrafter"/>
</dbReference>
<dbReference type="PROSITE" id="PS50082">
    <property type="entry name" value="WD_REPEATS_2"/>
    <property type="match status" value="9"/>
</dbReference>
<comment type="subcellular location">
    <subcellularLocation>
        <location evidence="1">Nucleus</location>
        <location evidence="1">Nucleolus</location>
    </subcellularLocation>
</comment>
<dbReference type="Proteomes" id="UP000327013">
    <property type="component" value="Unassembled WGS sequence"/>
</dbReference>
<dbReference type="PROSITE" id="PS00678">
    <property type="entry name" value="WD_REPEATS_1"/>
    <property type="match status" value="1"/>
</dbReference>
<dbReference type="GO" id="GO:0034511">
    <property type="term" value="F:U3 snoRNA binding"/>
    <property type="evidence" value="ECO:0007669"/>
    <property type="project" value="TreeGrafter"/>
</dbReference>
<reference evidence="8 9" key="1">
    <citation type="submission" date="2019-06" db="EMBL/GenBank/DDBJ databases">
        <title>A chromosomal-level reference genome of Carpinus fangiana (Coryloideae, Betulaceae).</title>
        <authorList>
            <person name="Yang X."/>
            <person name="Wang Z."/>
            <person name="Zhang L."/>
            <person name="Hao G."/>
            <person name="Liu J."/>
            <person name="Yang Y."/>
        </authorList>
    </citation>
    <scope>NUCLEOTIDE SEQUENCE [LARGE SCALE GENOMIC DNA]</scope>
    <source>
        <strain evidence="8">Cfa_2016G</strain>
        <tissue evidence="8">Leaf</tissue>
    </source>
</reference>
<evidence type="ECO:0000313" key="9">
    <source>
        <dbReference type="Proteomes" id="UP000327013"/>
    </source>
</evidence>
<dbReference type="InterPro" id="IPR001680">
    <property type="entry name" value="WD40_rpt"/>
</dbReference>
<dbReference type="SUPFAM" id="SSF50978">
    <property type="entry name" value="WD40 repeat-like"/>
    <property type="match status" value="2"/>
</dbReference>
<comment type="caution">
    <text evidence="8">The sequence shown here is derived from an EMBL/GenBank/DDBJ whole genome shotgun (WGS) entry which is preliminary data.</text>
</comment>
<feature type="repeat" description="WD" evidence="5">
    <location>
        <begin position="671"/>
        <end position="691"/>
    </location>
</feature>
<dbReference type="InterPro" id="IPR015943">
    <property type="entry name" value="WD40/YVTN_repeat-like_dom_sf"/>
</dbReference>
<dbReference type="PANTHER" id="PTHR19854:SF15">
    <property type="entry name" value="TRANSDUCIN BETA-LIKE PROTEIN 3"/>
    <property type="match status" value="1"/>
</dbReference>